<proteinExistence type="predicted"/>
<reference evidence="1" key="1">
    <citation type="submission" date="2021-01" db="EMBL/GenBank/DDBJ databases">
        <authorList>
            <consortium name="Genoscope - CEA"/>
            <person name="William W."/>
        </authorList>
    </citation>
    <scope>NUCLEOTIDE SEQUENCE</scope>
</reference>
<accession>A0A8S1L3Z6</accession>
<gene>
    <name evidence="1" type="ORF">PSON_ATCC_30995.1.T0130269</name>
</gene>
<dbReference type="AlphaFoldDB" id="A0A8S1L3Z6"/>
<comment type="caution">
    <text evidence="1">The sequence shown here is derived from an EMBL/GenBank/DDBJ whole genome shotgun (WGS) entry which is preliminary data.</text>
</comment>
<keyword evidence="2" id="KW-1185">Reference proteome</keyword>
<name>A0A8S1L3Z6_9CILI</name>
<dbReference type="EMBL" id="CAJJDN010000013">
    <property type="protein sequence ID" value="CAD8059446.1"/>
    <property type="molecule type" value="Genomic_DNA"/>
</dbReference>
<evidence type="ECO:0000313" key="2">
    <source>
        <dbReference type="Proteomes" id="UP000692954"/>
    </source>
</evidence>
<protein>
    <submittedName>
        <fullName evidence="1">Uncharacterized protein</fullName>
    </submittedName>
</protein>
<dbReference type="Proteomes" id="UP000692954">
    <property type="component" value="Unassembled WGS sequence"/>
</dbReference>
<evidence type="ECO:0000313" key="1">
    <source>
        <dbReference type="EMBL" id="CAD8059446.1"/>
    </source>
</evidence>
<sequence>MKLTNNNTFYGKFSETNQLSSSIQYQSNPQLSLQEQKDSNIIMFLKFYHLNIFVQQHKNQTGYLN</sequence>
<organism evidence="1 2">
    <name type="scientific">Paramecium sonneborni</name>
    <dbReference type="NCBI Taxonomy" id="65129"/>
    <lineage>
        <taxon>Eukaryota</taxon>
        <taxon>Sar</taxon>
        <taxon>Alveolata</taxon>
        <taxon>Ciliophora</taxon>
        <taxon>Intramacronucleata</taxon>
        <taxon>Oligohymenophorea</taxon>
        <taxon>Peniculida</taxon>
        <taxon>Parameciidae</taxon>
        <taxon>Paramecium</taxon>
    </lineage>
</organism>